<comment type="caution">
    <text evidence="3">The sequence shown here is derived from an EMBL/GenBank/DDBJ whole genome shotgun (WGS) entry which is preliminary data.</text>
</comment>
<dbReference type="InterPro" id="IPR041260">
    <property type="entry name" value="Sld7_C"/>
</dbReference>
<feature type="region of interest" description="Disordered" evidence="1">
    <location>
        <begin position="425"/>
        <end position="481"/>
    </location>
</feature>
<dbReference type="EMBL" id="PTQR01000114">
    <property type="protein sequence ID" value="TKX19450.1"/>
    <property type="molecule type" value="Genomic_DNA"/>
</dbReference>
<sequence>MKPWSGSLSDTDGQEIQDVRLSCPNSPELLAPDARLKFLSLVETRRIPFFIRCSPLLDVCTSDSSTASWFDYLLCSGSYAVIDDGHLWWQTAAVESDIGILAKVTQKNPASKLSPMPTEVLFFATKSTKTICPSTPPDSSSSATEQVGTKNSSEEPKIQIKAVLLSSDLLNPSAPPDLTPPPSPIASDDHVKGIYIPEPSSPGQFKKRKSLSDTFDEATKRRRQCKKNLGESIAAAASVHSQFASGPPSASLARPLPPSLVETKKPLSRTSSLQISKSRSQSPAPRPGTSHAEPKAPVNATEQRNKDLISRLVLAGMRLHGLSQTKSKSGSRTEAERQSDEEFKLVYHNTLKAVSFAFRGHISTAELKIHTALLQEKVEIMLGLFCTDPLLEKIEGWDEGITPSGRTPFKTPTMQCEERGGFPFPASAERSATKAVDSDSGQGLGIGFPTPSEEQAPEKGKGKAKAVNTITSTKRKREPGF</sequence>
<evidence type="ECO:0000256" key="1">
    <source>
        <dbReference type="SAM" id="MobiDB-lite"/>
    </source>
</evidence>
<feature type="region of interest" description="Disordered" evidence="1">
    <location>
        <begin position="131"/>
        <end position="155"/>
    </location>
</feature>
<feature type="region of interest" description="Disordered" evidence="1">
    <location>
        <begin position="171"/>
        <end position="223"/>
    </location>
</feature>
<protein>
    <recommendedName>
        <fullName evidence="2">Sld7 C-terminal domain-containing protein</fullName>
    </recommendedName>
</protein>
<proteinExistence type="predicted"/>
<feature type="region of interest" description="Disordered" evidence="1">
    <location>
        <begin position="320"/>
        <end position="339"/>
    </location>
</feature>
<evidence type="ECO:0000313" key="3">
    <source>
        <dbReference type="EMBL" id="TKX19450.1"/>
    </source>
</evidence>
<organism evidence="3 4">
    <name type="scientific">Elsinoe australis</name>
    <dbReference type="NCBI Taxonomy" id="40998"/>
    <lineage>
        <taxon>Eukaryota</taxon>
        <taxon>Fungi</taxon>
        <taxon>Dikarya</taxon>
        <taxon>Ascomycota</taxon>
        <taxon>Pezizomycotina</taxon>
        <taxon>Dothideomycetes</taxon>
        <taxon>Dothideomycetidae</taxon>
        <taxon>Myriangiales</taxon>
        <taxon>Elsinoaceae</taxon>
        <taxon>Elsinoe</taxon>
    </lineage>
</organism>
<reference evidence="3 4" key="1">
    <citation type="submission" date="2018-02" db="EMBL/GenBank/DDBJ databases">
        <title>Draft genome sequences of Elsinoe sp., causing black scab on jojoba.</title>
        <authorList>
            <person name="Stodart B."/>
            <person name="Jeffress S."/>
            <person name="Ash G."/>
            <person name="Arun Chinnappa K."/>
        </authorList>
    </citation>
    <scope>NUCLEOTIDE SEQUENCE [LARGE SCALE GENOMIC DNA]</scope>
    <source>
        <strain evidence="3 4">Hillstone_2</strain>
    </source>
</reference>
<feature type="compositionally biased region" description="Low complexity" evidence="1">
    <location>
        <begin position="268"/>
        <end position="282"/>
    </location>
</feature>
<evidence type="ECO:0000313" key="4">
    <source>
        <dbReference type="Proteomes" id="UP000308133"/>
    </source>
</evidence>
<feature type="compositionally biased region" description="Low complexity" evidence="1">
    <location>
        <begin position="244"/>
        <end position="254"/>
    </location>
</feature>
<feature type="region of interest" description="Disordered" evidence="1">
    <location>
        <begin position="243"/>
        <end position="304"/>
    </location>
</feature>
<gene>
    <name evidence="3" type="ORF">C1H76_8298</name>
</gene>
<feature type="domain" description="Sld7 C-terminal" evidence="2">
    <location>
        <begin position="302"/>
        <end position="386"/>
    </location>
</feature>
<name>A0A4U7AS83_9PEZI</name>
<dbReference type="Proteomes" id="UP000308133">
    <property type="component" value="Unassembled WGS sequence"/>
</dbReference>
<accession>A0A4U7AS83</accession>
<feature type="compositionally biased region" description="Pro residues" evidence="1">
    <location>
        <begin position="173"/>
        <end position="184"/>
    </location>
</feature>
<dbReference type="Pfam" id="PF18596">
    <property type="entry name" value="Sld7_C"/>
    <property type="match status" value="1"/>
</dbReference>
<dbReference type="AlphaFoldDB" id="A0A4U7AS83"/>
<evidence type="ECO:0000259" key="2">
    <source>
        <dbReference type="Pfam" id="PF18596"/>
    </source>
</evidence>